<comment type="cofactor">
    <cofactor evidence="10 13">
        <name>a divalent metal cation</name>
        <dbReference type="ChEBI" id="CHEBI:60240"/>
    </cofactor>
    <text evidence="10 13">Binds 1 divalent metal cation per subunit.</text>
</comment>
<dbReference type="NCBIfam" id="TIGR01163">
    <property type="entry name" value="rpe"/>
    <property type="match status" value="1"/>
</dbReference>
<dbReference type="GO" id="GO:0019323">
    <property type="term" value="P:pentose catabolic process"/>
    <property type="evidence" value="ECO:0007669"/>
    <property type="project" value="UniProtKB-UniRule"/>
</dbReference>
<evidence type="ECO:0000256" key="13">
    <source>
        <dbReference type="PIRSR" id="PIRSR001461-2"/>
    </source>
</evidence>
<reference evidence="15 16" key="1">
    <citation type="submission" date="2016-01" db="EMBL/GenBank/DDBJ databases">
        <title>Whole genome sequencing of Bhargavaea cecembensis T14.</title>
        <authorList>
            <person name="Hong K.W."/>
        </authorList>
    </citation>
    <scope>NUCLEOTIDE SEQUENCE [LARGE SCALE GENOMIC DNA]</scope>
    <source>
        <strain evidence="15 16">T14</strain>
    </source>
</reference>
<feature type="binding site" evidence="10 14">
    <location>
        <begin position="196"/>
        <end position="197"/>
    </location>
    <ligand>
        <name>substrate</name>
    </ligand>
</feature>
<dbReference type="EMBL" id="LQNT01000009">
    <property type="protein sequence ID" value="KZE38200.1"/>
    <property type="molecule type" value="Genomic_DNA"/>
</dbReference>
<dbReference type="NCBIfam" id="NF004076">
    <property type="entry name" value="PRK05581.1-4"/>
    <property type="match status" value="1"/>
</dbReference>
<dbReference type="PIRSF" id="PIRSF001461">
    <property type="entry name" value="RPE"/>
    <property type="match status" value="1"/>
</dbReference>
<evidence type="ECO:0000313" key="16">
    <source>
        <dbReference type="Proteomes" id="UP000076490"/>
    </source>
</evidence>
<feature type="active site" description="Proton acceptor" evidence="10 12">
    <location>
        <position position="34"/>
    </location>
</feature>
<feature type="binding site" evidence="14">
    <location>
        <position position="176"/>
    </location>
    <ligand>
        <name>substrate</name>
    </ligand>
</feature>
<comment type="cofactor">
    <cofactor evidence="3">
        <name>Co(2+)</name>
        <dbReference type="ChEBI" id="CHEBI:48828"/>
    </cofactor>
</comment>
<comment type="function">
    <text evidence="10">Catalyzes the reversible epimerization of D-ribulose 5-phosphate to D-xylulose 5-phosphate.</text>
</comment>
<evidence type="ECO:0000256" key="5">
    <source>
        <dbReference type="ARBA" id="ARBA00001954"/>
    </source>
</evidence>
<dbReference type="Gene3D" id="3.20.20.70">
    <property type="entry name" value="Aldolase class I"/>
    <property type="match status" value="1"/>
</dbReference>
<comment type="catalytic activity">
    <reaction evidence="1 10 11">
        <text>D-ribulose 5-phosphate = D-xylulose 5-phosphate</text>
        <dbReference type="Rhea" id="RHEA:13677"/>
        <dbReference type="ChEBI" id="CHEBI:57737"/>
        <dbReference type="ChEBI" id="CHEBI:58121"/>
        <dbReference type="EC" id="5.1.3.1"/>
    </reaction>
</comment>
<evidence type="ECO:0000256" key="7">
    <source>
        <dbReference type="ARBA" id="ARBA00013188"/>
    </source>
</evidence>
<keyword evidence="13" id="KW-0170">Cobalt</keyword>
<dbReference type="PANTHER" id="PTHR11749">
    <property type="entry name" value="RIBULOSE-5-PHOSPHATE-3-EPIMERASE"/>
    <property type="match status" value="1"/>
</dbReference>
<dbReference type="GO" id="GO:0046872">
    <property type="term" value="F:metal ion binding"/>
    <property type="evidence" value="ECO:0007669"/>
    <property type="project" value="UniProtKB-UniRule"/>
</dbReference>
<evidence type="ECO:0000313" key="15">
    <source>
        <dbReference type="EMBL" id="KZE38200.1"/>
    </source>
</evidence>
<keyword evidence="13" id="KW-0862">Zinc</keyword>
<feature type="binding site" evidence="10 13">
    <location>
        <position position="174"/>
    </location>
    <ligand>
        <name>a divalent metal cation</name>
        <dbReference type="ChEBI" id="CHEBI:60240"/>
    </ligand>
</feature>
<comment type="similarity">
    <text evidence="6 10 11">Belongs to the ribulose-phosphate 3-epimerase family.</text>
</comment>
<comment type="cofactor">
    <cofactor evidence="4">
        <name>Zn(2+)</name>
        <dbReference type="ChEBI" id="CHEBI:29105"/>
    </cofactor>
</comment>
<evidence type="ECO:0000256" key="8">
    <source>
        <dbReference type="ARBA" id="ARBA00022723"/>
    </source>
</evidence>
<protein>
    <recommendedName>
        <fullName evidence="7 10">Ribulose-phosphate 3-epimerase</fullName>
        <ecNumber evidence="7 10">5.1.3.1</ecNumber>
    </recommendedName>
</protein>
<dbReference type="GO" id="GO:0005737">
    <property type="term" value="C:cytoplasm"/>
    <property type="evidence" value="ECO:0007669"/>
    <property type="project" value="UniProtKB-ARBA"/>
</dbReference>
<proteinExistence type="inferred from homology"/>
<evidence type="ECO:0000256" key="2">
    <source>
        <dbReference type="ARBA" id="ARBA00001936"/>
    </source>
</evidence>
<accession>A0A161SRW0</accession>
<evidence type="ECO:0000256" key="3">
    <source>
        <dbReference type="ARBA" id="ARBA00001941"/>
    </source>
</evidence>
<sequence length="221" mass="23712">MIKIAPSILSADFSKLGEEVREVEQAGADYIHVDVMDGHFVPNITLGPNIVRALRPVTDLPLDVHLMISDPDRYIADFAEAGADIITVHAEACTHLHRTVQLIRSHGVKAGVVLNPHTPHEVLEYVIDDLDMVLLMTVNPGFGGQSFIREVVPKISKVCAMIRERGLSTEIEVDGGITADTIAECAKAGANVFVAGSAIYNKDDRAAAIAAIREAGVSALQ</sequence>
<dbReference type="InterPro" id="IPR013785">
    <property type="entry name" value="Aldolase_TIM"/>
</dbReference>
<organism evidence="15 16">
    <name type="scientific">Bhargavaea cecembensis</name>
    <dbReference type="NCBI Taxonomy" id="394098"/>
    <lineage>
        <taxon>Bacteria</taxon>
        <taxon>Bacillati</taxon>
        <taxon>Bacillota</taxon>
        <taxon>Bacilli</taxon>
        <taxon>Bacillales</taxon>
        <taxon>Caryophanaceae</taxon>
        <taxon>Bhargavaea</taxon>
    </lineage>
</organism>
<dbReference type="AlphaFoldDB" id="A0A161SRW0"/>
<feature type="binding site" evidence="10 14">
    <location>
        <position position="7"/>
    </location>
    <ligand>
        <name>substrate</name>
    </ligand>
</feature>
<dbReference type="RefSeq" id="WP_063179458.1">
    <property type="nucleotide sequence ID" value="NZ_LQNT01000009.1"/>
</dbReference>
<evidence type="ECO:0000256" key="14">
    <source>
        <dbReference type="PIRSR" id="PIRSR001461-3"/>
    </source>
</evidence>
<dbReference type="PROSITE" id="PS01085">
    <property type="entry name" value="RIBUL_P_3_EPIMER_1"/>
    <property type="match status" value="1"/>
</dbReference>
<evidence type="ECO:0000256" key="10">
    <source>
        <dbReference type="HAMAP-Rule" id="MF_02227"/>
    </source>
</evidence>
<dbReference type="FunFam" id="3.20.20.70:FF:000004">
    <property type="entry name" value="Ribulose-phosphate 3-epimerase"/>
    <property type="match status" value="1"/>
</dbReference>
<dbReference type="InterPro" id="IPR011060">
    <property type="entry name" value="RibuloseP-bd_barrel"/>
</dbReference>
<comment type="pathway">
    <text evidence="10">Carbohydrate degradation.</text>
</comment>
<keyword evidence="13" id="KW-0464">Manganese</keyword>
<feature type="binding site" evidence="10 13">
    <location>
        <position position="34"/>
    </location>
    <ligand>
        <name>a divalent metal cation</name>
        <dbReference type="ChEBI" id="CHEBI:60240"/>
    </ligand>
</feature>
<gene>
    <name evidence="10" type="primary">rpe</name>
    <name evidence="15" type="ORF">AV656_04555</name>
</gene>
<keyword evidence="8 10" id="KW-0479">Metal-binding</keyword>
<dbReference type="Proteomes" id="UP000076490">
    <property type="component" value="Unassembled WGS sequence"/>
</dbReference>
<dbReference type="GO" id="GO:0006098">
    <property type="term" value="P:pentose-phosphate shunt"/>
    <property type="evidence" value="ECO:0007669"/>
    <property type="project" value="UniProtKB-UniRule"/>
</dbReference>
<keyword evidence="10 11" id="KW-0119">Carbohydrate metabolism</keyword>
<evidence type="ECO:0000256" key="1">
    <source>
        <dbReference type="ARBA" id="ARBA00001782"/>
    </source>
</evidence>
<keyword evidence="9 10" id="KW-0413">Isomerase</keyword>
<feature type="binding site" evidence="10 13">
    <location>
        <position position="32"/>
    </location>
    <ligand>
        <name>a divalent metal cation</name>
        <dbReference type="ChEBI" id="CHEBI:60240"/>
    </ligand>
</feature>
<evidence type="ECO:0000256" key="6">
    <source>
        <dbReference type="ARBA" id="ARBA00009541"/>
    </source>
</evidence>
<feature type="binding site" evidence="10 14">
    <location>
        <begin position="141"/>
        <end position="144"/>
    </location>
    <ligand>
        <name>substrate</name>
    </ligand>
</feature>
<dbReference type="OrthoDB" id="1645589at2"/>
<dbReference type="GO" id="GO:0004750">
    <property type="term" value="F:D-ribulose-phosphate 3-epimerase activity"/>
    <property type="evidence" value="ECO:0007669"/>
    <property type="project" value="UniProtKB-UniRule"/>
</dbReference>
<comment type="caution">
    <text evidence="15">The sequence shown here is derived from an EMBL/GenBank/DDBJ whole genome shotgun (WGS) entry which is preliminary data.</text>
</comment>
<comment type="cofactor">
    <cofactor evidence="5">
        <name>Fe(2+)</name>
        <dbReference type="ChEBI" id="CHEBI:29033"/>
    </cofactor>
</comment>
<feature type="binding site" evidence="10 14">
    <location>
        <position position="65"/>
    </location>
    <ligand>
        <name>substrate</name>
    </ligand>
</feature>
<evidence type="ECO:0000256" key="9">
    <source>
        <dbReference type="ARBA" id="ARBA00023235"/>
    </source>
</evidence>
<evidence type="ECO:0000256" key="4">
    <source>
        <dbReference type="ARBA" id="ARBA00001947"/>
    </source>
</evidence>
<evidence type="ECO:0000256" key="12">
    <source>
        <dbReference type="PIRSR" id="PIRSR001461-1"/>
    </source>
</evidence>
<feature type="active site" description="Proton donor" evidence="10 12">
    <location>
        <position position="174"/>
    </location>
</feature>
<dbReference type="PROSITE" id="PS01086">
    <property type="entry name" value="RIBUL_P_3_EPIMER_2"/>
    <property type="match status" value="1"/>
</dbReference>
<dbReference type="InterPro" id="IPR000056">
    <property type="entry name" value="Ribul_P_3_epim-like"/>
</dbReference>
<dbReference type="Pfam" id="PF00834">
    <property type="entry name" value="Ribul_P_3_epim"/>
    <property type="match status" value="1"/>
</dbReference>
<feature type="binding site" evidence="10 13">
    <location>
        <position position="65"/>
    </location>
    <ligand>
        <name>a divalent metal cation</name>
        <dbReference type="ChEBI" id="CHEBI:60240"/>
    </ligand>
</feature>
<dbReference type="InterPro" id="IPR026019">
    <property type="entry name" value="Ribul_P_3_epim"/>
</dbReference>
<name>A0A161SRW0_9BACL</name>
<feature type="binding site" evidence="10">
    <location>
        <begin position="174"/>
        <end position="176"/>
    </location>
    <ligand>
        <name>substrate</name>
    </ligand>
</feature>
<dbReference type="CDD" id="cd00429">
    <property type="entry name" value="RPE"/>
    <property type="match status" value="1"/>
</dbReference>
<dbReference type="EC" id="5.1.3.1" evidence="7 10"/>
<comment type="cofactor">
    <cofactor evidence="2">
        <name>Mn(2+)</name>
        <dbReference type="ChEBI" id="CHEBI:29035"/>
    </cofactor>
</comment>
<evidence type="ECO:0000256" key="11">
    <source>
        <dbReference type="PIRNR" id="PIRNR001461"/>
    </source>
</evidence>
<dbReference type="HAMAP" id="MF_02227">
    <property type="entry name" value="RPE"/>
    <property type="match status" value="1"/>
</dbReference>
<dbReference type="SUPFAM" id="SSF51366">
    <property type="entry name" value="Ribulose-phoshate binding barrel"/>
    <property type="match status" value="1"/>
</dbReference>